<reference evidence="1" key="1">
    <citation type="submission" date="2016-09" db="EMBL/GenBank/DDBJ databases">
        <authorList>
            <person name="Capua I."/>
            <person name="De Benedictis P."/>
            <person name="Joannis T."/>
            <person name="Lombin L.H."/>
            <person name="Cattoli G."/>
        </authorList>
    </citation>
    <scope>NUCLEOTIDE SEQUENCE</scope>
    <source>
        <strain evidence="1">B9</strain>
    </source>
</reference>
<dbReference type="EMBL" id="FMSH01000174">
    <property type="protein sequence ID" value="SCU75863.1"/>
    <property type="molecule type" value="Genomic_DNA"/>
</dbReference>
<proteinExistence type="predicted"/>
<accession>A0A1K0IEV6</accession>
<name>A0A1K0IEV6_CUPNE</name>
<sequence length="70" mass="8878">MRFILDLEYYLTWRMEGLVLRHALRSLRFLRYRNHRSGALHVRHFRHRQADRPLADRRHRHLRLDRPDHD</sequence>
<evidence type="ECO:0000313" key="1">
    <source>
        <dbReference type="EMBL" id="SCU75863.1"/>
    </source>
</evidence>
<dbReference type="AlphaFoldDB" id="A0A1K0IEV6"/>
<gene>
    <name evidence="1" type="ORF">CNECB9_2550005</name>
</gene>
<protein>
    <submittedName>
        <fullName evidence="1">Uncharacterized protein</fullName>
    </submittedName>
</protein>
<organism evidence="1">
    <name type="scientific">Cupriavidus necator</name>
    <name type="common">Alcaligenes eutrophus</name>
    <name type="synonym">Ralstonia eutropha</name>
    <dbReference type="NCBI Taxonomy" id="106590"/>
    <lineage>
        <taxon>Bacteria</taxon>
        <taxon>Pseudomonadati</taxon>
        <taxon>Pseudomonadota</taxon>
        <taxon>Betaproteobacteria</taxon>
        <taxon>Burkholderiales</taxon>
        <taxon>Burkholderiaceae</taxon>
        <taxon>Cupriavidus</taxon>
    </lineage>
</organism>